<dbReference type="EMBL" id="VULQ01000002">
    <property type="protein sequence ID" value="MSS77332.1"/>
    <property type="molecule type" value="Genomic_DNA"/>
</dbReference>
<evidence type="ECO:0000313" key="3">
    <source>
        <dbReference type="Proteomes" id="UP000441925"/>
    </source>
</evidence>
<gene>
    <name evidence="2" type="ORF">FYJ26_02675</name>
</gene>
<sequence>MLIISHKSRKEFTDYLDFKKIPYIKTIDNPNLDERIADHPDLSLCKVDENTIIIDASVSSYYKDKLPHIRIIKGEKVSYKYPNDSIYNVVSFKEFYIHNNFTEKNIRKYFKNKDHLFVKQGYTRCSTIVLNDSLLTSDLGIYKRLKDKLKIYLLNEEEIELDGFSKGFLGGCFGLVDEKIALFNGNIERLSSYDIIKSIIVKEKLDLLYPDSNLLDTGSLIWI</sequence>
<dbReference type="Pfam" id="PF21778">
    <property type="entry name" value="DUF6873"/>
    <property type="match status" value="1"/>
</dbReference>
<dbReference type="InterPro" id="IPR049238">
    <property type="entry name" value="DUF6873"/>
</dbReference>
<proteinExistence type="predicted"/>
<keyword evidence="3" id="KW-1185">Reference proteome</keyword>
<feature type="domain" description="DUF6873" evidence="1">
    <location>
        <begin position="3"/>
        <end position="221"/>
    </location>
</feature>
<accession>A0A6N7VR11</accession>
<dbReference type="AlphaFoldDB" id="A0A6N7VR11"/>
<dbReference type="RefSeq" id="WP_154539360.1">
    <property type="nucleotide sequence ID" value="NZ_JAXDSU010000002.1"/>
</dbReference>
<protein>
    <recommendedName>
        <fullName evidence="1">DUF6873 domain-containing protein</fullName>
    </recommendedName>
</protein>
<name>A0A6N7VR11_9FIRM</name>
<evidence type="ECO:0000259" key="1">
    <source>
        <dbReference type="Pfam" id="PF21778"/>
    </source>
</evidence>
<organism evidence="2 3">
    <name type="scientific">Anaerococcus porci</name>
    <dbReference type="NCBI Taxonomy" id="2652269"/>
    <lineage>
        <taxon>Bacteria</taxon>
        <taxon>Bacillati</taxon>
        <taxon>Bacillota</taxon>
        <taxon>Tissierellia</taxon>
        <taxon>Tissierellales</taxon>
        <taxon>Peptoniphilaceae</taxon>
        <taxon>Anaerococcus</taxon>
    </lineage>
</organism>
<dbReference type="Proteomes" id="UP000441925">
    <property type="component" value="Unassembled WGS sequence"/>
</dbReference>
<reference evidence="2 3" key="1">
    <citation type="submission" date="2019-08" db="EMBL/GenBank/DDBJ databases">
        <title>In-depth cultivation of the pig gut microbiome towards novel bacterial diversity and tailored functional studies.</title>
        <authorList>
            <person name="Wylensek D."/>
            <person name="Hitch T.C.A."/>
            <person name="Clavel T."/>
        </authorList>
    </citation>
    <scope>NUCLEOTIDE SEQUENCE [LARGE SCALE GENOMIC DNA]</scope>
    <source>
        <strain evidence="2 3">WCA-380-WT-2B</strain>
    </source>
</reference>
<comment type="caution">
    <text evidence="2">The sequence shown here is derived from an EMBL/GenBank/DDBJ whole genome shotgun (WGS) entry which is preliminary data.</text>
</comment>
<evidence type="ECO:0000313" key="2">
    <source>
        <dbReference type="EMBL" id="MSS77332.1"/>
    </source>
</evidence>